<feature type="compositionally biased region" description="Low complexity" evidence="1">
    <location>
        <begin position="110"/>
        <end position="119"/>
    </location>
</feature>
<proteinExistence type="predicted"/>
<feature type="region of interest" description="Disordered" evidence="1">
    <location>
        <begin position="1"/>
        <end position="128"/>
    </location>
</feature>
<protein>
    <submittedName>
        <fullName evidence="2">Uncharacterized protein</fullName>
    </submittedName>
</protein>
<dbReference type="Proteomes" id="UP000821853">
    <property type="component" value="Chromosome 3"/>
</dbReference>
<gene>
    <name evidence="2" type="ORF">HPB48_007438</name>
</gene>
<evidence type="ECO:0000313" key="3">
    <source>
        <dbReference type="Proteomes" id="UP000821853"/>
    </source>
</evidence>
<feature type="compositionally biased region" description="Low complexity" evidence="1">
    <location>
        <begin position="42"/>
        <end position="62"/>
    </location>
</feature>
<name>A0A9J6G691_HAELO</name>
<dbReference type="VEuPathDB" id="VectorBase:HLOH_046708"/>
<reference evidence="2 3" key="1">
    <citation type="journal article" date="2020" name="Cell">
        <title>Large-Scale Comparative Analyses of Tick Genomes Elucidate Their Genetic Diversity and Vector Capacities.</title>
        <authorList>
            <consortium name="Tick Genome and Microbiome Consortium (TIGMIC)"/>
            <person name="Jia N."/>
            <person name="Wang J."/>
            <person name="Shi W."/>
            <person name="Du L."/>
            <person name="Sun Y."/>
            <person name="Zhan W."/>
            <person name="Jiang J.F."/>
            <person name="Wang Q."/>
            <person name="Zhang B."/>
            <person name="Ji P."/>
            <person name="Bell-Sakyi L."/>
            <person name="Cui X.M."/>
            <person name="Yuan T.T."/>
            <person name="Jiang B.G."/>
            <person name="Yang W.F."/>
            <person name="Lam T.T."/>
            <person name="Chang Q.C."/>
            <person name="Ding S.J."/>
            <person name="Wang X.J."/>
            <person name="Zhu J.G."/>
            <person name="Ruan X.D."/>
            <person name="Zhao L."/>
            <person name="Wei J.T."/>
            <person name="Ye R.Z."/>
            <person name="Que T.C."/>
            <person name="Du C.H."/>
            <person name="Zhou Y.H."/>
            <person name="Cheng J.X."/>
            <person name="Dai P.F."/>
            <person name="Guo W.B."/>
            <person name="Han X.H."/>
            <person name="Huang E.J."/>
            <person name="Li L.F."/>
            <person name="Wei W."/>
            <person name="Gao Y.C."/>
            <person name="Liu J.Z."/>
            <person name="Shao H.Z."/>
            <person name="Wang X."/>
            <person name="Wang C.C."/>
            <person name="Yang T.C."/>
            <person name="Huo Q.B."/>
            <person name="Li W."/>
            <person name="Chen H.Y."/>
            <person name="Chen S.E."/>
            <person name="Zhou L.G."/>
            <person name="Ni X.B."/>
            <person name="Tian J.H."/>
            <person name="Sheng Y."/>
            <person name="Liu T."/>
            <person name="Pan Y.S."/>
            <person name="Xia L.Y."/>
            <person name="Li J."/>
            <person name="Zhao F."/>
            <person name="Cao W.C."/>
        </authorList>
    </citation>
    <scope>NUCLEOTIDE SEQUENCE [LARGE SCALE GENOMIC DNA]</scope>
    <source>
        <strain evidence="2">HaeL-2018</strain>
    </source>
</reference>
<comment type="caution">
    <text evidence="2">The sequence shown here is derived from an EMBL/GenBank/DDBJ whole genome shotgun (WGS) entry which is preliminary data.</text>
</comment>
<sequence length="192" mass="20598">MMKQRGLKAAQQSGVVPGVQSQAAGCRTPPTYGSTMARTRASAHGSPTAAAAARTDRGALVAPGNASSPSPPRPLLTQAQRRRDGEAHFRNKRPLLTDKTRNRLPTAQLSRRSSSRTTSPHATFTPRRVMRAAGHLPANKCDLAGAYQALPCARKTAREIQRVPDRTECRPTAKGQAGTERRKISRTQGNAS</sequence>
<feature type="compositionally biased region" description="Basic and acidic residues" evidence="1">
    <location>
        <begin position="81"/>
        <end position="101"/>
    </location>
</feature>
<accession>A0A9J6G691</accession>
<feature type="compositionally biased region" description="Low complexity" evidence="1">
    <location>
        <begin position="9"/>
        <end position="23"/>
    </location>
</feature>
<organism evidence="2 3">
    <name type="scientific">Haemaphysalis longicornis</name>
    <name type="common">Bush tick</name>
    <dbReference type="NCBI Taxonomy" id="44386"/>
    <lineage>
        <taxon>Eukaryota</taxon>
        <taxon>Metazoa</taxon>
        <taxon>Ecdysozoa</taxon>
        <taxon>Arthropoda</taxon>
        <taxon>Chelicerata</taxon>
        <taxon>Arachnida</taxon>
        <taxon>Acari</taxon>
        <taxon>Parasitiformes</taxon>
        <taxon>Ixodida</taxon>
        <taxon>Ixodoidea</taxon>
        <taxon>Ixodidae</taxon>
        <taxon>Haemaphysalinae</taxon>
        <taxon>Haemaphysalis</taxon>
    </lineage>
</organism>
<dbReference type="AlphaFoldDB" id="A0A9J6G691"/>
<keyword evidence="3" id="KW-1185">Reference proteome</keyword>
<feature type="compositionally biased region" description="Basic and acidic residues" evidence="1">
    <location>
        <begin position="161"/>
        <end position="171"/>
    </location>
</feature>
<feature type="region of interest" description="Disordered" evidence="1">
    <location>
        <begin position="161"/>
        <end position="192"/>
    </location>
</feature>
<evidence type="ECO:0000256" key="1">
    <source>
        <dbReference type="SAM" id="MobiDB-lite"/>
    </source>
</evidence>
<evidence type="ECO:0000313" key="2">
    <source>
        <dbReference type="EMBL" id="KAH9370225.1"/>
    </source>
</evidence>
<dbReference type="EMBL" id="JABSTR010000005">
    <property type="protein sequence ID" value="KAH9370225.1"/>
    <property type="molecule type" value="Genomic_DNA"/>
</dbReference>